<dbReference type="Proteomes" id="UP000239181">
    <property type="component" value="Unassembled WGS sequence"/>
</dbReference>
<evidence type="ECO:0000259" key="1">
    <source>
        <dbReference type="PROSITE" id="PS51725"/>
    </source>
</evidence>
<protein>
    <submittedName>
        <fullName evidence="2">Antibiotic biosynthesis monooxygenase</fullName>
    </submittedName>
</protein>
<dbReference type="InterPro" id="IPR011008">
    <property type="entry name" value="Dimeric_a/b-barrel"/>
</dbReference>
<sequence>MISITALIEVKPGYERVMLDALLEVADWVKAHEPTTRGFYISQDSHNACLFTTYERFDDRAAMDRHNSSAAVSRFFDIARPILAGEVTLVTANEVSAK</sequence>
<gene>
    <name evidence="2" type="ORF">CQW29_10265</name>
</gene>
<dbReference type="AlphaFoldDB" id="A0A2S9IC74"/>
<keyword evidence="2" id="KW-0503">Monooxygenase</keyword>
<dbReference type="EMBL" id="PDET01000006">
    <property type="protein sequence ID" value="PRD15387.1"/>
    <property type="molecule type" value="Genomic_DNA"/>
</dbReference>
<evidence type="ECO:0000313" key="3">
    <source>
        <dbReference type="Proteomes" id="UP000239181"/>
    </source>
</evidence>
<dbReference type="Pfam" id="PF03992">
    <property type="entry name" value="ABM"/>
    <property type="match status" value="1"/>
</dbReference>
<dbReference type="OrthoDB" id="9812754at2"/>
<dbReference type="Gene3D" id="3.30.70.100">
    <property type="match status" value="1"/>
</dbReference>
<feature type="domain" description="ABM" evidence="1">
    <location>
        <begin position="2"/>
        <end position="91"/>
    </location>
</feature>
<dbReference type="PROSITE" id="PS51725">
    <property type="entry name" value="ABM"/>
    <property type="match status" value="1"/>
</dbReference>
<keyword evidence="2" id="KW-0560">Oxidoreductase</keyword>
<proteinExistence type="predicted"/>
<name>A0A2S9IC74_9GAMM</name>
<dbReference type="InterPro" id="IPR007138">
    <property type="entry name" value="ABM_dom"/>
</dbReference>
<dbReference type="SUPFAM" id="SSF54909">
    <property type="entry name" value="Dimeric alpha+beta barrel"/>
    <property type="match status" value="1"/>
</dbReference>
<keyword evidence="3" id="KW-1185">Reference proteome</keyword>
<dbReference type="RefSeq" id="WP_105592647.1">
    <property type="nucleotide sequence ID" value="NZ_PDET01000006.1"/>
</dbReference>
<organism evidence="2 3">
    <name type="scientific">Pantoea coffeiphila</name>
    <dbReference type="NCBI Taxonomy" id="1465635"/>
    <lineage>
        <taxon>Bacteria</taxon>
        <taxon>Pseudomonadati</taxon>
        <taxon>Pseudomonadota</taxon>
        <taxon>Gammaproteobacteria</taxon>
        <taxon>Enterobacterales</taxon>
        <taxon>Erwiniaceae</taxon>
        <taxon>Pantoea</taxon>
    </lineage>
</organism>
<dbReference type="GO" id="GO:0004497">
    <property type="term" value="F:monooxygenase activity"/>
    <property type="evidence" value="ECO:0007669"/>
    <property type="project" value="UniProtKB-KW"/>
</dbReference>
<reference evidence="2 3" key="1">
    <citation type="submission" date="2017-10" db="EMBL/GenBank/DDBJ databases">
        <title>Draft genome of two endophytic bacteria isolated from 'guarana' Paullinia cupana (Mart.) Ducke.</title>
        <authorList>
            <person name="Siqueira K.A."/>
            <person name="Liotti R.G."/>
            <person name="Mendes T.A."/>
            <person name="Soares M.A."/>
        </authorList>
    </citation>
    <scope>NUCLEOTIDE SEQUENCE [LARGE SCALE GENOMIC DNA]</scope>
    <source>
        <strain evidence="2 3">342</strain>
    </source>
</reference>
<accession>A0A2S9IC74</accession>
<comment type="caution">
    <text evidence="2">The sequence shown here is derived from an EMBL/GenBank/DDBJ whole genome shotgun (WGS) entry which is preliminary data.</text>
</comment>
<evidence type="ECO:0000313" key="2">
    <source>
        <dbReference type="EMBL" id="PRD15387.1"/>
    </source>
</evidence>